<keyword evidence="1" id="KW-1133">Transmembrane helix</keyword>
<comment type="caution">
    <text evidence="2">The sequence shown here is derived from an EMBL/GenBank/DDBJ whole genome shotgun (WGS) entry which is preliminary data.</text>
</comment>
<evidence type="ECO:0000256" key="1">
    <source>
        <dbReference type="SAM" id="Phobius"/>
    </source>
</evidence>
<gene>
    <name evidence="2" type="ORF">K437DRAFT_134271</name>
</gene>
<dbReference type="InParanoid" id="A0A066WK79"/>
<dbReference type="RefSeq" id="XP_013245812.1">
    <property type="nucleotide sequence ID" value="XM_013390358.1"/>
</dbReference>
<evidence type="ECO:0000313" key="2">
    <source>
        <dbReference type="EMBL" id="KDN52973.1"/>
    </source>
</evidence>
<dbReference type="Proteomes" id="UP000027361">
    <property type="component" value="Unassembled WGS sequence"/>
</dbReference>
<dbReference type="HOGENOM" id="CLU_2135271_0_0_1"/>
<accession>A0A066WK79</accession>
<organism evidence="2 3">
    <name type="scientific">Tilletiaria anomala (strain ATCC 24038 / CBS 436.72 / UBC 951)</name>
    <dbReference type="NCBI Taxonomy" id="1037660"/>
    <lineage>
        <taxon>Eukaryota</taxon>
        <taxon>Fungi</taxon>
        <taxon>Dikarya</taxon>
        <taxon>Basidiomycota</taxon>
        <taxon>Ustilaginomycotina</taxon>
        <taxon>Exobasidiomycetes</taxon>
        <taxon>Georgefischeriales</taxon>
        <taxon>Tilletiariaceae</taxon>
        <taxon>Tilletiaria</taxon>
    </lineage>
</organism>
<dbReference type="EMBL" id="JMSN01000005">
    <property type="protein sequence ID" value="KDN52973.1"/>
    <property type="molecule type" value="Genomic_DNA"/>
</dbReference>
<keyword evidence="1" id="KW-0472">Membrane</keyword>
<keyword evidence="1" id="KW-0812">Transmembrane</keyword>
<reference evidence="2 3" key="1">
    <citation type="submission" date="2014-05" db="EMBL/GenBank/DDBJ databases">
        <title>Draft genome sequence of a rare smut relative, Tilletiaria anomala UBC 951.</title>
        <authorList>
            <consortium name="DOE Joint Genome Institute"/>
            <person name="Toome M."/>
            <person name="Kuo A."/>
            <person name="Henrissat B."/>
            <person name="Lipzen A."/>
            <person name="Tritt A."/>
            <person name="Yoshinaga Y."/>
            <person name="Zane M."/>
            <person name="Barry K."/>
            <person name="Grigoriev I.V."/>
            <person name="Spatafora J.W."/>
            <person name="Aimea M.C."/>
        </authorList>
    </citation>
    <scope>NUCLEOTIDE SEQUENCE [LARGE SCALE GENOMIC DNA]</scope>
    <source>
        <strain evidence="2 3">UBC 951</strain>
    </source>
</reference>
<sequence length="113" mass="13119">MSAAVATSREEPILDCGWTSPLLAASSSSTPAILKWHLYFGLALLLLWLFLIGARTWFAFGTRFRTTKGTKWRQKMLNLRRMNLVKRTRRAHFRCIVRLRPPEYTTVSGVRRH</sequence>
<protein>
    <submittedName>
        <fullName evidence="2">Uncharacterized protein</fullName>
    </submittedName>
</protein>
<keyword evidence="3" id="KW-1185">Reference proteome</keyword>
<name>A0A066WK79_TILAU</name>
<feature type="transmembrane region" description="Helical" evidence="1">
    <location>
        <begin position="36"/>
        <end position="58"/>
    </location>
</feature>
<dbReference type="AlphaFoldDB" id="A0A066WK79"/>
<proteinExistence type="predicted"/>
<dbReference type="GeneID" id="25261491"/>
<evidence type="ECO:0000313" key="3">
    <source>
        <dbReference type="Proteomes" id="UP000027361"/>
    </source>
</evidence>